<keyword evidence="3" id="KW-1185">Reference proteome</keyword>
<organism evidence="2 3">
    <name type="scientific">Haloarchaeobius litoreus</name>
    <dbReference type="NCBI Taxonomy" id="755306"/>
    <lineage>
        <taxon>Archaea</taxon>
        <taxon>Methanobacteriati</taxon>
        <taxon>Methanobacteriota</taxon>
        <taxon>Stenosarchaea group</taxon>
        <taxon>Halobacteria</taxon>
        <taxon>Halobacteriales</taxon>
        <taxon>Halorubellaceae</taxon>
        <taxon>Haloarchaeobius</taxon>
    </lineage>
</organism>
<comment type="caution">
    <text evidence="2">The sequence shown here is derived from an EMBL/GenBank/DDBJ whole genome shotgun (WGS) entry which is preliminary data.</text>
</comment>
<dbReference type="EMBL" id="JBHUDO010000001">
    <property type="protein sequence ID" value="MFD1644618.1"/>
    <property type="molecule type" value="Genomic_DNA"/>
</dbReference>
<evidence type="ECO:0000259" key="1">
    <source>
        <dbReference type="Pfam" id="PF25921"/>
    </source>
</evidence>
<dbReference type="Pfam" id="PF25921">
    <property type="entry name" value="DUF7967"/>
    <property type="match status" value="1"/>
</dbReference>
<dbReference type="InterPro" id="IPR058273">
    <property type="entry name" value="DUF7967"/>
</dbReference>
<feature type="domain" description="DUF7967" evidence="1">
    <location>
        <begin position="7"/>
        <end position="96"/>
    </location>
</feature>
<dbReference type="RefSeq" id="WP_256399881.1">
    <property type="nucleotide sequence ID" value="NZ_JANHJR010000002.1"/>
</dbReference>
<dbReference type="AlphaFoldDB" id="A0ABD6DHL3"/>
<sequence length="96" mass="11065">MDAESEAETRRVWLVERTYSDDELNIVILTYATPDGEWYHRKERALTSFTGDQRETLAALDVSVSNLGRVEDDEEREWFATEASRMQAAHEPDDAV</sequence>
<accession>A0ABD6DHL3</accession>
<name>A0ABD6DHL3_9EURY</name>
<gene>
    <name evidence="2" type="ORF">ACFSBL_02880</name>
</gene>
<proteinExistence type="predicted"/>
<protein>
    <recommendedName>
        <fullName evidence="1">DUF7967 domain-containing protein</fullName>
    </recommendedName>
</protein>
<evidence type="ECO:0000313" key="2">
    <source>
        <dbReference type="EMBL" id="MFD1644618.1"/>
    </source>
</evidence>
<evidence type="ECO:0000313" key="3">
    <source>
        <dbReference type="Proteomes" id="UP001597034"/>
    </source>
</evidence>
<reference evidence="2 3" key="1">
    <citation type="journal article" date="2019" name="Int. J. Syst. Evol. Microbiol.">
        <title>The Global Catalogue of Microorganisms (GCM) 10K type strain sequencing project: providing services to taxonomists for standard genome sequencing and annotation.</title>
        <authorList>
            <consortium name="The Broad Institute Genomics Platform"/>
            <consortium name="The Broad Institute Genome Sequencing Center for Infectious Disease"/>
            <person name="Wu L."/>
            <person name="Ma J."/>
        </authorList>
    </citation>
    <scope>NUCLEOTIDE SEQUENCE [LARGE SCALE GENOMIC DNA]</scope>
    <source>
        <strain evidence="2 3">CGMCC 1.10390</strain>
    </source>
</reference>
<dbReference type="Proteomes" id="UP001597034">
    <property type="component" value="Unassembled WGS sequence"/>
</dbReference>